<proteinExistence type="predicted"/>
<comment type="caution">
    <text evidence="1">The sequence shown here is derived from an EMBL/GenBank/DDBJ whole genome shotgun (WGS) entry which is preliminary data.</text>
</comment>
<evidence type="ECO:0000313" key="1">
    <source>
        <dbReference type="EMBL" id="NMM48806.1"/>
    </source>
</evidence>
<sequence>MNVLFISVSAPPKTGAESLQVARFLATLSKKAKVTLVTTEPVNEGWRKTDDSLNECLDDLDKIIQIPAKLNKYLTRICSLIDADYLQKPDSDFLFYKKWNSVIGQIHHKPDVIYARASPFSSILLGIKLKEYFDVPLFSHFSDPFYYNPYSKKNEFKRNAEKTILEKSDMISFTTELTKKFYEDKYPSFKSKFLVIPNVYPHDLKLDTKTGFQNSKFIISYTGNLYGKRNFSSVLEALKYIEENYKEVYEQIEVNIAGNIQEPVMDEINRYNLACLNYLGVITQTQCTELNSKSDLLVVIDKELEEEIDRVFLPSKILDYIVLKKVILAVTPLYSESYNLINDKFGVAFNHDQTLDIADFLIRVVKDRNSLNDYIKSTPPEFYSANHQTTILLEKFQYLLDA</sequence>
<dbReference type="Gene3D" id="3.40.50.2000">
    <property type="entry name" value="Glycogen Phosphorylase B"/>
    <property type="match status" value="1"/>
</dbReference>
<accession>A0A848IYU2</accession>
<dbReference type="EMBL" id="JABBNU010000006">
    <property type="protein sequence ID" value="NMM48806.1"/>
    <property type="molecule type" value="Genomic_DNA"/>
</dbReference>
<reference evidence="1 2" key="1">
    <citation type="submission" date="2020-04" db="EMBL/GenBank/DDBJ databases">
        <title>Flammeovirgaceae bacterium KN852 isolated from deep sea.</title>
        <authorList>
            <person name="Zhang D.-C."/>
        </authorList>
    </citation>
    <scope>NUCLEOTIDE SEQUENCE [LARGE SCALE GENOMIC DNA]</scope>
    <source>
        <strain evidence="1 2">KN852</strain>
    </source>
</reference>
<dbReference type="GO" id="GO:0016740">
    <property type="term" value="F:transferase activity"/>
    <property type="evidence" value="ECO:0007669"/>
    <property type="project" value="UniProtKB-KW"/>
</dbReference>
<keyword evidence="1" id="KW-0808">Transferase</keyword>
<dbReference type="Proteomes" id="UP000559010">
    <property type="component" value="Unassembled WGS sequence"/>
</dbReference>
<dbReference type="RefSeq" id="WP_169681129.1">
    <property type="nucleotide sequence ID" value="NZ_JABBNU010000006.1"/>
</dbReference>
<keyword evidence="2" id="KW-1185">Reference proteome</keyword>
<evidence type="ECO:0000313" key="2">
    <source>
        <dbReference type="Proteomes" id="UP000559010"/>
    </source>
</evidence>
<name>A0A848IYU2_9BACT</name>
<organism evidence="1 2">
    <name type="scientific">Marinigracilibium pacificum</name>
    <dbReference type="NCBI Taxonomy" id="2729599"/>
    <lineage>
        <taxon>Bacteria</taxon>
        <taxon>Pseudomonadati</taxon>
        <taxon>Bacteroidota</taxon>
        <taxon>Cytophagia</taxon>
        <taxon>Cytophagales</taxon>
        <taxon>Flammeovirgaceae</taxon>
        <taxon>Marinigracilibium</taxon>
    </lineage>
</organism>
<gene>
    <name evidence="1" type="ORF">HH304_10380</name>
</gene>
<dbReference type="SUPFAM" id="SSF53756">
    <property type="entry name" value="UDP-Glycosyltransferase/glycogen phosphorylase"/>
    <property type="match status" value="1"/>
</dbReference>
<protein>
    <submittedName>
        <fullName evidence="1">Glycosyltransferase family 4 protein</fullName>
    </submittedName>
</protein>
<dbReference type="AlphaFoldDB" id="A0A848IYU2"/>